<reference evidence="3 4" key="1">
    <citation type="journal article" date="2019" name="Int. J. Syst. Evol. Microbiol.">
        <title>The Global Catalogue of Microorganisms (GCM) 10K type strain sequencing project: providing services to taxonomists for standard genome sequencing and annotation.</title>
        <authorList>
            <consortium name="The Broad Institute Genomics Platform"/>
            <consortium name="The Broad Institute Genome Sequencing Center for Infectious Disease"/>
            <person name="Wu L."/>
            <person name="Ma J."/>
        </authorList>
    </citation>
    <scope>NUCLEOTIDE SEQUENCE [LARGE SCALE GENOMIC DNA]</scope>
    <source>
        <strain evidence="3 4">JCM 14545</strain>
    </source>
</reference>
<organism evidence="3 4">
    <name type="scientific">Amycolatopsis minnesotensis</name>
    <dbReference type="NCBI Taxonomy" id="337894"/>
    <lineage>
        <taxon>Bacteria</taxon>
        <taxon>Bacillati</taxon>
        <taxon>Actinomycetota</taxon>
        <taxon>Actinomycetes</taxon>
        <taxon>Pseudonocardiales</taxon>
        <taxon>Pseudonocardiaceae</taxon>
        <taxon>Amycolatopsis</taxon>
    </lineage>
</organism>
<feature type="domain" description="AB hydrolase-1" evidence="2">
    <location>
        <begin position="23"/>
        <end position="270"/>
    </location>
</feature>
<dbReference type="GO" id="GO:0016787">
    <property type="term" value="F:hydrolase activity"/>
    <property type="evidence" value="ECO:0007669"/>
    <property type="project" value="UniProtKB-KW"/>
</dbReference>
<dbReference type="PANTHER" id="PTHR43798:SF31">
    <property type="entry name" value="AB HYDROLASE SUPERFAMILY PROTEIN YCLE"/>
    <property type="match status" value="1"/>
</dbReference>
<accession>A0ABN2QU09</accession>
<evidence type="ECO:0000259" key="2">
    <source>
        <dbReference type="Pfam" id="PF00561"/>
    </source>
</evidence>
<sequence>MSADVARTRLGPIEYTREGDGVPVLVLHGTPGGVDAAGLMAGFLPRPEFSPILVSRPGYLGTGLGERRTVDQQADLLVALLDELGIDRTALLSWSGGGPVGYRIAARHPGRVTALVAFAALSKGFVEPPPNLFDRLLFGTGAGQKLLRAVSAVLPKVYVTGALENEGALSREQLRAQADAVLADPVQRAFMLALIPTTARTGARKAGCDNDFEQFAAIGSLDLGSIAAPTLLVHGDADTDVPPEHGAHAAAMIPGARLLTVEAGTHLCLYAHPDARDVQRQVLDFLRAP</sequence>
<evidence type="ECO:0000256" key="1">
    <source>
        <dbReference type="ARBA" id="ARBA00022801"/>
    </source>
</evidence>
<gene>
    <name evidence="3" type="ORF">GCM10009754_30390</name>
</gene>
<evidence type="ECO:0000313" key="3">
    <source>
        <dbReference type="EMBL" id="GAA1958039.1"/>
    </source>
</evidence>
<dbReference type="Proteomes" id="UP001501116">
    <property type="component" value="Unassembled WGS sequence"/>
</dbReference>
<keyword evidence="1 3" id="KW-0378">Hydrolase</keyword>
<dbReference type="EMBL" id="BAAANN010000010">
    <property type="protein sequence ID" value="GAA1958039.1"/>
    <property type="molecule type" value="Genomic_DNA"/>
</dbReference>
<name>A0ABN2QU09_9PSEU</name>
<dbReference type="PANTHER" id="PTHR43798">
    <property type="entry name" value="MONOACYLGLYCEROL LIPASE"/>
    <property type="match status" value="1"/>
</dbReference>
<keyword evidence="4" id="KW-1185">Reference proteome</keyword>
<protein>
    <submittedName>
        <fullName evidence="3">Alpha/beta hydrolase</fullName>
    </submittedName>
</protein>
<dbReference type="InterPro" id="IPR000073">
    <property type="entry name" value="AB_hydrolase_1"/>
</dbReference>
<dbReference type="Pfam" id="PF00561">
    <property type="entry name" value="Abhydrolase_1"/>
    <property type="match status" value="1"/>
</dbReference>
<dbReference type="RefSeq" id="WP_344418091.1">
    <property type="nucleotide sequence ID" value="NZ_BAAANN010000010.1"/>
</dbReference>
<dbReference type="InterPro" id="IPR029058">
    <property type="entry name" value="AB_hydrolase_fold"/>
</dbReference>
<comment type="caution">
    <text evidence="3">The sequence shown here is derived from an EMBL/GenBank/DDBJ whole genome shotgun (WGS) entry which is preliminary data.</text>
</comment>
<proteinExistence type="predicted"/>
<evidence type="ECO:0000313" key="4">
    <source>
        <dbReference type="Proteomes" id="UP001501116"/>
    </source>
</evidence>
<dbReference type="InterPro" id="IPR050266">
    <property type="entry name" value="AB_hydrolase_sf"/>
</dbReference>
<dbReference type="Gene3D" id="3.40.50.1820">
    <property type="entry name" value="alpha/beta hydrolase"/>
    <property type="match status" value="1"/>
</dbReference>
<dbReference type="SUPFAM" id="SSF53474">
    <property type="entry name" value="alpha/beta-Hydrolases"/>
    <property type="match status" value="1"/>
</dbReference>